<dbReference type="PANTHER" id="PTHR43772:SF2">
    <property type="entry name" value="PUTATIVE (AFU_ORTHOLOGUE AFUA_2G04480)-RELATED"/>
    <property type="match status" value="1"/>
</dbReference>
<proteinExistence type="inferred from homology"/>
<dbReference type="PANTHER" id="PTHR43772">
    <property type="entry name" value="ENDO-1,4-BETA-XYLANASE"/>
    <property type="match status" value="1"/>
</dbReference>
<keyword evidence="2" id="KW-0624">Polysaccharide degradation</keyword>
<name>A0A5C5XZZ7_9PLAN</name>
<dbReference type="GO" id="GO:0004553">
    <property type="term" value="F:hydrolase activity, hydrolyzing O-glycosyl compounds"/>
    <property type="evidence" value="ECO:0007669"/>
    <property type="project" value="InterPro"/>
</dbReference>
<reference evidence="9 10" key="1">
    <citation type="submission" date="2019-02" db="EMBL/GenBank/DDBJ databases">
        <title>Deep-cultivation of Planctomycetes and their phenomic and genomic characterization uncovers novel biology.</title>
        <authorList>
            <person name="Wiegand S."/>
            <person name="Jogler M."/>
            <person name="Boedeker C."/>
            <person name="Pinto D."/>
            <person name="Vollmers J."/>
            <person name="Rivas-Marin E."/>
            <person name="Kohn T."/>
            <person name="Peeters S.H."/>
            <person name="Heuer A."/>
            <person name="Rast P."/>
            <person name="Oberbeckmann S."/>
            <person name="Bunk B."/>
            <person name="Jeske O."/>
            <person name="Meyerdierks A."/>
            <person name="Storesund J.E."/>
            <person name="Kallscheuer N."/>
            <person name="Luecker S."/>
            <person name="Lage O.M."/>
            <person name="Pohl T."/>
            <person name="Merkel B.J."/>
            <person name="Hornburger P."/>
            <person name="Mueller R.-W."/>
            <person name="Bruemmer F."/>
            <person name="Labrenz M."/>
            <person name="Spormann A.M."/>
            <person name="Op Den Camp H."/>
            <person name="Overmann J."/>
            <person name="Amann R."/>
            <person name="Jetten M.S.M."/>
            <person name="Mascher T."/>
            <person name="Medema M.H."/>
            <person name="Devos D.P."/>
            <person name="Kaster A.-K."/>
            <person name="Ovreas L."/>
            <person name="Rohde M."/>
            <person name="Galperin M.Y."/>
            <person name="Jogler C."/>
        </authorList>
    </citation>
    <scope>NUCLEOTIDE SEQUENCE [LARGE SCALE GENOMIC DNA]</scope>
    <source>
        <strain evidence="9 10">Pan14r</strain>
    </source>
</reference>
<evidence type="ECO:0000256" key="8">
    <source>
        <dbReference type="SAM" id="MobiDB-lite"/>
    </source>
</evidence>
<dbReference type="Pfam" id="PF04616">
    <property type="entry name" value="Glyco_hydro_43"/>
    <property type="match status" value="1"/>
</dbReference>
<evidence type="ECO:0000313" key="10">
    <source>
        <dbReference type="Proteomes" id="UP000317238"/>
    </source>
</evidence>
<evidence type="ECO:0000256" key="2">
    <source>
        <dbReference type="ARBA" id="ARBA00022651"/>
    </source>
</evidence>
<feature type="region of interest" description="Disordered" evidence="8">
    <location>
        <begin position="1"/>
        <end position="34"/>
    </location>
</feature>
<dbReference type="Gene3D" id="2.115.10.20">
    <property type="entry name" value="Glycosyl hydrolase domain, family 43"/>
    <property type="match status" value="1"/>
</dbReference>
<organism evidence="9 10">
    <name type="scientific">Crateriforma conspicua</name>
    <dbReference type="NCBI Taxonomy" id="2527996"/>
    <lineage>
        <taxon>Bacteria</taxon>
        <taxon>Pseudomonadati</taxon>
        <taxon>Planctomycetota</taxon>
        <taxon>Planctomycetia</taxon>
        <taxon>Planctomycetales</taxon>
        <taxon>Planctomycetaceae</taxon>
        <taxon>Crateriforma</taxon>
    </lineage>
</organism>
<evidence type="ECO:0000256" key="1">
    <source>
        <dbReference type="ARBA" id="ARBA00009865"/>
    </source>
</evidence>
<evidence type="ECO:0000256" key="3">
    <source>
        <dbReference type="ARBA" id="ARBA00022801"/>
    </source>
</evidence>
<evidence type="ECO:0000313" key="9">
    <source>
        <dbReference type="EMBL" id="TWT68474.1"/>
    </source>
</evidence>
<keyword evidence="10" id="KW-1185">Reference proteome</keyword>
<dbReference type="AlphaFoldDB" id="A0A5C5XZZ7"/>
<evidence type="ECO:0000256" key="5">
    <source>
        <dbReference type="ARBA" id="ARBA00023295"/>
    </source>
</evidence>
<gene>
    <name evidence="9" type="primary">xsa</name>
    <name evidence="9" type="ORF">Pan14r_07190</name>
</gene>
<dbReference type="InterPro" id="IPR006710">
    <property type="entry name" value="Glyco_hydro_43"/>
</dbReference>
<comment type="similarity">
    <text evidence="1 7">Belongs to the glycosyl hydrolase 43 family.</text>
</comment>
<dbReference type="InterPro" id="IPR052176">
    <property type="entry name" value="Glycosyl_Hydrlase_43_Enz"/>
</dbReference>
<dbReference type="SUPFAM" id="SSF75005">
    <property type="entry name" value="Arabinanase/levansucrase/invertase"/>
    <property type="match status" value="1"/>
</dbReference>
<keyword evidence="3 7" id="KW-0378">Hydrolase</keyword>
<protein>
    <submittedName>
        <fullName evidence="9">Xylosidase/arabinosidase</fullName>
    </submittedName>
</protein>
<dbReference type="Proteomes" id="UP000317238">
    <property type="component" value="Unassembled WGS sequence"/>
</dbReference>
<keyword evidence="4" id="KW-0119">Carbohydrate metabolism</keyword>
<dbReference type="GO" id="GO:0045493">
    <property type="term" value="P:xylan catabolic process"/>
    <property type="evidence" value="ECO:0007669"/>
    <property type="project" value="UniProtKB-KW"/>
</dbReference>
<keyword evidence="2" id="KW-0858">Xylan degradation</keyword>
<dbReference type="EMBL" id="SJPL01000001">
    <property type="protein sequence ID" value="TWT68474.1"/>
    <property type="molecule type" value="Genomic_DNA"/>
</dbReference>
<feature type="site" description="Important for catalytic activity, responsible for pKa modulation of the active site Glu and correct orientation of both the proton donor and substrate" evidence="6">
    <location>
        <position position="152"/>
    </location>
</feature>
<accession>A0A5C5XZZ7</accession>
<evidence type="ECO:0000256" key="4">
    <source>
        <dbReference type="ARBA" id="ARBA00023277"/>
    </source>
</evidence>
<evidence type="ECO:0000256" key="6">
    <source>
        <dbReference type="PIRSR" id="PIRSR606710-2"/>
    </source>
</evidence>
<evidence type="ECO:0000256" key="7">
    <source>
        <dbReference type="RuleBase" id="RU361187"/>
    </source>
</evidence>
<keyword evidence="5 7" id="KW-0326">Glycosidase</keyword>
<dbReference type="InterPro" id="IPR023296">
    <property type="entry name" value="Glyco_hydro_beta-prop_sf"/>
</dbReference>
<sequence length="304" mass="34942">MSVVVADSAETENQNTAKTDSPAAPPNNPLRVNGHPFYGADPSVIIGDDGRLFLYPTTDNKDWDQQKGWSCYSTNDLVNWTDHGTIFSDRDSRWGTHKAWAPDITKKDNKYYLFYYFNNGGKGRQGVGVAEAESPEGPFTELTEQPLVRGHDPAILNDDGVYWLYLQDRVYQLGDDMKSIVQGPIDLNLEYRPDRFEAAYVFKRYGTYYFTIARGWNNLIYYTGSSPLGPFEFRGEFMKPYGGNNHHSIIKYRGRWILFYHQWVNDDPKHQRQLRAEYLDFDVDGSIRMVQPTSEGVDLTDLLP</sequence>
<comment type="caution">
    <text evidence="9">The sequence shown here is derived from an EMBL/GenBank/DDBJ whole genome shotgun (WGS) entry which is preliminary data.</text>
</comment>
<dbReference type="CDD" id="cd08990">
    <property type="entry name" value="GH43_AXH_like"/>
    <property type="match status" value="1"/>
</dbReference>